<accession>A0A1E1KZB4</accession>
<organism evidence="1 2">
    <name type="scientific">Rhynchosporium agropyri</name>
    <dbReference type="NCBI Taxonomy" id="914238"/>
    <lineage>
        <taxon>Eukaryota</taxon>
        <taxon>Fungi</taxon>
        <taxon>Dikarya</taxon>
        <taxon>Ascomycota</taxon>
        <taxon>Pezizomycotina</taxon>
        <taxon>Leotiomycetes</taxon>
        <taxon>Helotiales</taxon>
        <taxon>Ploettnerulaceae</taxon>
        <taxon>Rhynchosporium</taxon>
    </lineage>
</organism>
<proteinExistence type="predicted"/>
<name>A0A1E1KZB4_9HELO</name>
<keyword evidence="2" id="KW-1185">Reference proteome</keyword>
<dbReference type="AlphaFoldDB" id="A0A1E1KZB4"/>
<protein>
    <submittedName>
        <fullName evidence="1">Uncharacterized protein</fullName>
    </submittedName>
</protein>
<evidence type="ECO:0000313" key="2">
    <source>
        <dbReference type="Proteomes" id="UP000178912"/>
    </source>
</evidence>
<dbReference type="Proteomes" id="UP000178912">
    <property type="component" value="Unassembled WGS sequence"/>
</dbReference>
<reference evidence="2" key="1">
    <citation type="submission" date="2016-03" db="EMBL/GenBank/DDBJ databases">
        <authorList>
            <person name="Guldener U."/>
        </authorList>
    </citation>
    <scope>NUCLEOTIDE SEQUENCE [LARGE SCALE GENOMIC DNA]</scope>
    <source>
        <strain evidence="2">04CH-RAC-A.6.1</strain>
    </source>
</reference>
<dbReference type="EMBL" id="FJUX01000063">
    <property type="protein sequence ID" value="CZT03596.1"/>
    <property type="molecule type" value="Genomic_DNA"/>
</dbReference>
<evidence type="ECO:0000313" key="1">
    <source>
        <dbReference type="EMBL" id="CZT03596.1"/>
    </source>
</evidence>
<sequence>MVGARDVVGCLLQLCLQDVLQQLMSTGLKVQGLVCSFSRVSEAEDVEAHDHSGFCDYLWHGMRSCTAEKYQD</sequence>
<gene>
    <name evidence="1" type="ORF">RAG0_10321</name>
</gene>